<keyword evidence="3" id="KW-0472">Membrane</keyword>
<evidence type="ECO:0000313" key="4">
    <source>
        <dbReference type="EMBL" id="OLP79446.1"/>
    </source>
</evidence>
<feature type="compositionally biased region" description="Basic and acidic residues" evidence="2">
    <location>
        <begin position="461"/>
        <end position="471"/>
    </location>
</feature>
<accession>A0A1Q9C940</accession>
<evidence type="ECO:0000256" key="1">
    <source>
        <dbReference type="SAM" id="Coils"/>
    </source>
</evidence>
<dbReference type="AlphaFoldDB" id="A0A1Q9C940"/>
<gene>
    <name evidence="4" type="primary">Tex9</name>
    <name evidence="4" type="ORF">AK812_SmicGene40265</name>
</gene>
<feature type="coiled-coil region" evidence="1">
    <location>
        <begin position="538"/>
        <end position="593"/>
    </location>
</feature>
<reference evidence="4 5" key="1">
    <citation type="submission" date="2016-02" db="EMBL/GenBank/DDBJ databases">
        <title>Genome analysis of coral dinoflagellate symbionts highlights evolutionary adaptations to a symbiotic lifestyle.</title>
        <authorList>
            <person name="Aranda M."/>
            <person name="Li Y."/>
            <person name="Liew Y.J."/>
            <person name="Baumgarten S."/>
            <person name="Simakov O."/>
            <person name="Wilson M."/>
            <person name="Piel J."/>
            <person name="Ashoor H."/>
            <person name="Bougouffa S."/>
            <person name="Bajic V.B."/>
            <person name="Ryu T."/>
            <person name="Ravasi T."/>
            <person name="Bayer T."/>
            <person name="Micklem G."/>
            <person name="Kim H."/>
            <person name="Bhak J."/>
            <person name="Lajeunesse T.C."/>
            <person name="Voolstra C.R."/>
        </authorList>
    </citation>
    <scope>NUCLEOTIDE SEQUENCE [LARGE SCALE GENOMIC DNA]</scope>
    <source>
        <strain evidence="4 5">CCMP2467</strain>
    </source>
</reference>
<sequence>MSCLPRETLNHFEQREQEILARNDEIERKRVQALDQAATWKWVGIGFGKLRLKSARMGGVMAERAEREVADTHMLMSATPLASRDTVSSAAAEAATVELPTGHVCGDPEAVPPSGRRVGGGLGVHLATVNILTIITLIVFTILTIILITGRGPWGSARNSEKRLLVEEEESIIMFSVNLKRNRSEPVIGAVAEEALQTTIRVQNARILALQEASFTMFATSIVTWSVKDAAPGRSTPNGAAIKQRGRTHEGILLDIPETGRECRVALPEEGWCLKGFVSEGVWTNFLLPGDWVGFLAVRLRGRMVMAQLVGLRMGAVSRAFRAMGTPSDYSFTYSFYLRCCGLHAQHEQLARGSWRNSGVFRAFFLGKKVEWKGKVRWSQQTVTADTVSVHMKLHEHVYGEPLLLMAAPGMLARGPPLSPGAWILPLGGRQPLQFTEEEHGPASDSETDTAPETEEVESSSDERWNRRVESDASVAPWPTTVIASEEAKRKADGSPETDSDRVCVICQGLLGSGARSEPESSRELDRALSELSQRETEEKLKKQLATLETKAKDLEVERSELTKERDQLDLKLRKAEAECSSKEARLNRLMEESDKWKAPLGTLCLRGSQAAPLKVGSGAAAATANVQDAERREERDRVASDRKEVDRLTGEINAFKKQMKLIEVLKRQRAHMEAARVLSFTEDLLGKHADEFIRILELGEKLGEWWGSVTSGSQDHRYLQVKRVPAAWQPPAAGEFLPVMPAGVLGSPKRE</sequence>
<evidence type="ECO:0000256" key="2">
    <source>
        <dbReference type="SAM" id="MobiDB-lite"/>
    </source>
</evidence>
<proteinExistence type="predicted"/>
<dbReference type="EMBL" id="LSRX01001484">
    <property type="protein sequence ID" value="OLP79446.1"/>
    <property type="molecule type" value="Genomic_DNA"/>
</dbReference>
<feature type="transmembrane region" description="Helical" evidence="3">
    <location>
        <begin position="126"/>
        <end position="148"/>
    </location>
</feature>
<feature type="compositionally biased region" description="Acidic residues" evidence="2">
    <location>
        <begin position="446"/>
        <end position="460"/>
    </location>
</feature>
<name>A0A1Q9C940_SYMMI</name>
<keyword evidence="5" id="KW-1185">Reference proteome</keyword>
<comment type="caution">
    <text evidence="4">The sequence shown here is derived from an EMBL/GenBank/DDBJ whole genome shotgun (WGS) entry which is preliminary data.</text>
</comment>
<feature type="region of interest" description="Disordered" evidence="2">
    <location>
        <begin position="436"/>
        <end position="500"/>
    </location>
</feature>
<feature type="compositionally biased region" description="Basic and acidic residues" evidence="2">
    <location>
        <begin position="486"/>
        <end position="500"/>
    </location>
</feature>
<dbReference type="PANTHER" id="PTHR23313:SF0">
    <property type="entry name" value="TESTIS-EXPRESSED PROTEIN 9"/>
    <property type="match status" value="1"/>
</dbReference>
<evidence type="ECO:0000313" key="5">
    <source>
        <dbReference type="Proteomes" id="UP000186817"/>
    </source>
</evidence>
<protein>
    <submittedName>
        <fullName evidence="4">Testis-expressed sequence 9 protein</fullName>
    </submittedName>
</protein>
<feature type="region of interest" description="Disordered" evidence="2">
    <location>
        <begin position="513"/>
        <end position="537"/>
    </location>
</feature>
<organism evidence="4 5">
    <name type="scientific">Symbiodinium microadriaticum</name>
    <name type="common">Dinoflagellate</name>
    <name type="synonym">Zooxanthella microadriatica</name>
    <dbReference type="NCBI Taxonomy" id="2951"/>
    <lineage>
        <taxon>Eukaryota</taxon>
        <taxon>Sar</taxon>
        <taxon>Alveolata</taxon>
        <taxon>Dinophyceae</taxon>
        <taxon>Suessiales</taxon>
        <taxon>Symbiodiniaceae</taxon>
        <taxon>Symbiodinium</taxon>
    </lineage>
</organism>
<keyword evidence="3" id="KW-1133">Transmembrane helix</keyword>
<feature type="compositionally biased region" description="Basic and acidic residues" evidence="2">
    <location>
        <begin position="517"/>
        <end position="537"/>
    </location>
</feature>
<dbReference type="PANTHER" id="PTHR23313">
    <property type="entry name" value="TSEC1-RELATED"/>
    <property type="match status" value="1"/>
</dbReference>
<evidence type="ECO:0000256" key="3">
    <source>
        <dbReference type="SAM" id="Phobius"/>
    </source>
</evidence>
<keyword evidence="3" id="KW-0812">Transmembrane</keyword>
<keyword evidence="1" id="KW-0175">Coiled coil</keyword>
<dbReference type="Proteomes" id="UP000186817">
    <property type="component" value="Unassembled WGS sequence"/>
</dbReference>
<dbReference type="OrthoDB" id="269872at2759"/>